<dbReference type="KEGG" id="tng:GSTEN00030077G001"/>
<reference evidence="2" key="1">
    <citation type="journal article" date="2004" name="Nature">
        <title>Genome duplication in the teleost fish Tetraodon nigroviridis reveals the early vertebrate proto-karyotype.</title>
        <authorList>
            <person name="Jaillon O."/>
            <person name="Aury J.-M."/>
            <person name="Brunet F."/>
            <person name="Petit J.-L."/>
            <person name="Stange-Thomann N."/>
            <person name="Mauceli E."/>
            <person name="Bouneau L."/>
            <person name="Fischer C."/>
            <person name="Ozouf-Costaz C."/>
            <person name="Bernot A."/>
            <person name="Nicaud S."/>
            <person name="Jaffe D."/>
            <person name="Fisher S."/>
            <person name="Lutfalla G."/>
            <person name="Dossat C."/>
            <person name="Segurens B."/>
            <person name="Dasilva C."/>
            <person name="Salanoubat M."/>
            <person name="Levy M."/>
            <person name="Boudet N."/>
            <person name="Castellano S."/>
            <person name="Anthouard V."/>
            <person name="Jubin C."/>
            <person name="Castelli V."/>
            <person name="Katinka M."/>
            <person name="Vacherie B."/>
            <person name="Biemont C."/>
            <person name="Skalli Z."/>
            <person name="Cattolico L."/>
            <person name="Poulain J."/>
            <person name="De Berardinis V."/>
            <person name="Cruaud C."/>
            <person name="Duprat S."/>
            <person name="Brottier P."/>
            <person name="Coutanceau J.-P."/>
            <person name="Gouzy J."/>
            <person name="Parra G."/>
            <person name="Lardier G."/>
            <person name="Chapple C."/>
            <person name="McKernan K.J."/>
            <person name="McEwan P."/>
            <person name="Bosak S."/>
            <person name="Kellis M."/>
            <person name="Volff J.-N."/>
            <person name="Guigo R."/>
            <person name="Zody M.C."/>
            <person name="Mesirov J."/>
            <person name="Lindblad-Toh K."/>
            <person name="Birren B."/>
            <person name="Nusbaum C."/>
            <person name="Kahn D."/>
            <person name="Robinson-Rechavi M."/>
            <person name="Laudet V."/>
            <person name="Schachter V."/>
            <person name="Quetier F."/>
            <person name="Saurin W."/>
            <person name="Scarpelli C."/>
            <person name="Wincker P."/>
            <person name="Lander E.S."/>
            <person name="Weissenbach J."/>
            <person name="Roest Crollius H."/>
        </authorList>
    </citation>
    <scope>NUCLEOTIDE SEQUENCE [LARGE SCALE GENOMIC DNA]</scope>
</reference>
<feature type="transmembrane region" description="Helical" evidence="1">
    <location>
        <begin position="12"/>
        <end position="31"/>
    </location>
</feature>
<comment type="caution">
    <text evidence="2">The sequence shown here is derived from an EMBL/GenBank/DDBJ whole genome shotgun (WGS) entry which is preliminary data.</text>
</comment>
<reference evidence="2" key="2">
    <citation type="submission" date="2004-02" db="EMBL/GenBank/DDBJ databases">
        <authorList>
            <consortium name="Genoscope"/>
            <consortium name="Whitehead Institute Centre for Genome Research"/>
        </authorList>
    </citation>
    <scope>NUCLEOTIDE SEQUENCE</scope>
</reference>
<dbReference type="OrthoDB" id="8933700at2759"/>
<proteinExistence type="predicted"/>
<dbReference type="AlphaFoldDB" id="Q4RRP5"/>
<gene>
    <name evidence="2" type="ORF">GSTENG00030077001</name>
</gene>
<name>Q4RRP5_TETNG</name>
<evidence type="ECO:0000256" key="1">
    <source>
        <dbReference type="SAM" id="Phobius"/>
    </source>
</evidence>
<dbReference type="EMBL" id="CAAE01015002">
    <property type="protein sequence ID" value="CAG08937.1"/>
    <property type="molecule type" value="Genomic_DNA"/>
</dbReference>
<evidence type="ECO:0000313" key="2">
    <source>
        <dbReference type="EMBL" id="CAG08937.1"/>
    </source>
</evidence>
<organism evidence="2">
    <name type="scientific">Tetraodon nigroviridis</name>
    <name type="common">Spotted green pufferfish</name>
    <name type="synonym">Chelonodon nigroviridis</name>
    <dbReference type="NCBI Taxonomy" id="99883"/>
    <lineage>
        <taxon>Eukaryota</taxon>
        <taxon>Metazoa</taxon>
        <taxon>Chordata</taxon>
        <taxon>Craniata</taxon>
        <taxon>Vertebrata</taxon>
        <taxon>Euteleostomi</taxon>
        <taxon>Actinopterygii</taxon>
        <taxon>Neopterygii</taxon>
        <taxon>Teleostei</taxon>
        <taxon>Neoteleostei</taxon>
        <taxon>Acanthomorphata</taxon>
        <taxon>Eupercaria</taxon>
        <taxon>Tetraodontiformes</taxon>
        <taxon>Tetradontoidea</taxon>
        <taxon>Tetraodontidae</taxon>
        <taxon>Tetraodon</taxon>
    </lineage>
</organism>
<accession>Q4RRP5</accession>
<sequence>MTGPLGIILPQVYTAALAAIAEVATNYIFIYPLDLGVMLVYRISAGVGLFHETGHSQCRYVYFGGVGLRPLQASLQVPSSIQAATCVRVGNALGAGDTDRAIAISKMSLYLAGFWLGLVLCTVLQLPFFIFVIFKKLNWKTLTKEAVERAQTKAQMALLQENQTTNHGNSEDGQLSVGYRDPSVGYLSTPQLVLRRGLVLLVVVGLLAAGVIVHFLVPLPEMVLSWSNVTGDGINTTFAPDQIYSTVLVSVMEDH</sequence>
<feature type="transmembrane region" description="Helical" evidence="1">
    <location>
        <begin position="114"/>
        <end position="134"/>
    </location>
</feature>
<feature type="transmembrane region" description="Helical" evidence="1">
    <location>
        <begin position="198"/>
        <end position="217"/>
    </location>
</feature>
<keyword evidence="1" id="KW-0812">Transmembrane</keyword>
<protein>
    <submittedName>
        <fullName evidence="2">(spotted green pufferfish) hypothetical protein</fullName>
    </submittedName>
</protein>
<keyword evidence="1" id="KW-0472">Membrane</keyword>
<keyword evidence="1" id="KW-1133">Transmembrane helix</keyword>